<evidence type="ECO:0000313" key="2">
    <source>
        <dbReference type="Proteomes" id="UP000499080"/>
    </source>
</evidence>
<comment type="caution">
    <text evidence="1">The sequence shown here is derived from an EMBL/GenBank/DDBJ whole genome shotgun (WGS) entry which is preliminary data.</text>
</comment>
<gene>
    <name evidence="1" type="ORF">AVEN_225701_1</name>
</gene>
<reference evidence="1 2" key="1">
    <citation type="journal article" date="2019" name="Sci. Rep.">
        <title>Orb-weaving spider Araneus ventricosus genome elucidates the spidroin gene catalogue.</title>
        <authorList>
            <person name="Kono N."/>
            <person name="Nakamura H."/>
            <person name="Ohtoshi R."/>
            <person name="Moran D.A.P."/>
            <person name="Shinohara A."/>
            <person name="Yoshida Y."/>
            <person name="Fujiwara M."/>
            <person name="Mori M."/>
            <person name="Tomita M."/>
            <person name="Arakawa K."/>
        </authorList>
    </citation>
    <scope>NUCLEOTIDE SEQUENCE [LARGE SCALE GENOMIC DNA]</scope>
</reference>
<proteinExistence type="predicted"/>
<name>A0A4Y2FQP1_ARAVE</name>
<sequence length="142" mass="16096">MNVMPCNIERRVADETVDMLFASQVDESTDISAKTHLLGFVRFIYEQQSMFKSIFILQRTFGAHNWSRLTQTDAITSHLNALKLSWDQCVGISIDDGEESVGSAKGFVCVNLEKKIKPNIIFQAGFSTAINIKTKKRMCKWN</sequence>
<organism evidence="1 2">
    <name type="scientific">Araneus ventricosus</name>
    <name type="common">Orbweaver spider</name>
    <name type="synonym">Epeira ventricosa</name>
    <dbReference type="NCBI Taxonomy" id="182803"/>
    <lineage>
        <taxon>Eukaryota</taxon>
        <taxon>Metazoa</taxon>
        <taxon>Ecdysozoa</taxon>
        <taxon>Arthropoda</taxon>
        <taxon>Chelicerata</taxon>
        <taxon>Arachnida</taxon>
        <taxon>Araneae</taxon>
        <taxon>Araneomorphae</taxon>
        <taxon>Entelegynae</taxon>
        <taxon>Araneoidea</taxon>
        <taxon>Araneidae</taxon>
        <taxon>Araneus</taxon>
    </lineage>
</organism>
<dbReference type="EMBL" id="BGPR01001043">
    <property type="protein sequence ID" value="GBM43810.1"/>
    <property type="molecule type" value="Genomic_DNA"/>
</dbReference>
<evidence type="ECO:0008006" key="3">
    <source>
        <dbReference type="Google" id="ProtNLM"/>
    </source>
</evidence>
<protein>
    <recommendedName>
        <fullName evidence="3">DUF4371 domain-containing protein</fullName>
    </recommendedName>
</protein>
<dbReference type="Proteomes" id="UP000499080">
    <property type="component" value="Unassembled WGS sequence"/>
</dbReference>
<evidence type="ECO:0000313" key="1">
    <source>
        <dbReference type="EMBL" id="GBM43810.1"/>
    </source>
</evidence>
<keyword evidence="2" id="KW-1185">Reference proteome</keyword>
<dbReference type="AlphaFoldDB" id="A0A4Y2FQP1"/>
<accession>A0A4Y2FQP1</accession>